<protein>
    <submittedName>
        <fullName evidence="3">Uncharacterized protein LOC102806794 isoform X1</fullName>
    </submittedName>
    <submittedName>
        <fullName evidence="4">Uncharacterized protein LOC102806794 isoform X2</fullName>
    </submittedName>
    <submittedName>
        <fullName evidence="5">Uncharacterized protein LOC102806794 isoform X3</fullName>
    </submittedName>
    <submittedName>
        <fullName evidence="6">Uncharacterized protein LOC102806794 isoform X4</fullName>
    </submittedName>
</protein>
<reference evidence="3 4" key="1">
    <citation type="submission" date="2025-05" db="UniProtKB">
        <authorList>
            <consortium name="RefSeq"/>
        </authorList>
    </citation>
    <scope>IDENTIFICATION</scope>
    <source>
        <tissue evidence="3 4">Testes</tissue>
    </source>
</reference>
<feature type="transmembrane region" description="Helical" evidence="1">
    <location>
        <begin position="55"/>
        <end position="74"/>
    </location>
</feature>
<feature type="transmembrane region" description="Helical" evidence="1">
    <location>
        <begin position="221"/>
        <end position="247"/>
    </location>
</feature>
<dbReference type="RefSeq" id="XP_006811199.1">
    <property type="nucleotide sequence ID" value="XM_006811136.1"/>
</dbReference>
<name>A0ABM0LTW0_SACKO</name>
<evidence type="ECO:0000256" key="1">
    <source>
        <dbReference type="SAM" id="Phobius"/>
    </source>
</evidence>
<proteinExistence type="predicted"/>
<evidence type="ECO:0000313" key="5">
    <source>
        <dbReference type="RefSeq" id="XP_006811200.1"/>
    </source>
</evidence>
<evidence type="ECO:0000313" key="6">
    <source>
        <dbReference type="RefSeq" id="XP_006811201.1"/>
    </source>
</evidence>
<keyword evidence="2" id="KW-1185">Reference proteome</keyword>
<dbReference type="RefSeq" id="XP_006811200.1">
    <property type="nucleotide sequence ID" value="XM_006811137.1"/>
</dbReference>
<dbReference type="RefSeq" id="XP_006811198.1">
    <property type="nucleotide sequence ID" value="XM_006811135.1"/>
</dbReference>
<evidence type="ECO:0000313" key="3">
    <source>
        <dbReference type="RefSeq" id="XP_006811198.1"/>
    </source>
</evidence>
<evidence type="ECO:0000313" key="4">
    <source>
        <dbReference type="RefSeq" id="XP_006811199.1"/>
    </source>
</evidence>
<gene>
    <name evidence="3 4 5 6" type="primary">LOC102806794</name>
</gene>
<dbReference type="RefSeq" id="XP_006811201.1">
    <property type="nucleotide sequence ID" value="XM_006811138.1"/>
</dbReference>
<organism evidence="2 6">
    <name type="scientific">Saccoglossus kowalevskii</name>
    <name type="common">Acorn worm</name>
    <dbReference type="NCBI Taxonomy" id="10224"/>
    <lineage>
        <taxon>Eukaryota</taxon>
        <taxon>Metazoa</taxon>
        <taxon>Hemichordata</taxon>
        <taxon>Enteropneusta</taxon>
        <taxon>Harrimaniidae</taxon>
        <taxon>Saccoglossus</taxon>
    </lineage>
</organism>
<keyword evidence="1" id="KW-1133">Transmembrane helix</keyword>
<keyword evidence="1" id="KW-0472">Membrane</keyword>
<evidence type="ECO:0000313" key="2">
    <source>
        <dbReference type="Proteomes" id="UP000694865"/>
    </source>
</evidence>
<feature type="transmembrane region" description="Helical" evidence="1">
    <location>
        <begin position="129"/>
        <end position="151"/>
    </location>
</feature>
<feature type="transmembrane region" description="Helical" evidence="1">
    <location>
        <begin position="278"/>
        <end position="303"/>
    </location>
</feature>
<accession>A0ABM0LTW0</accession>
<dbReference type="Proteomes" id="UP000694865">
    <property type="component" value="Unplaced"/>
</dbReference>
<feature type="transmembrane region" description="Helical" evidence="1">
    <location>
        <begin position="172"/>
        <end position="193"/>
    </location>
</feature>
<keyword evidence="1" id="KW-0812">Transmembrane</keyword>
<dbReference type="GeneID" id="102806794"/>
<sequence>MPTYDIENSYDASSTVEILELSKAGEKRQQQVENDPGFYQEYDANSTKLPVWTQVIRFLATIVIVCFSLSANWVNSNLQWQHFPWERYYAAAADNATTEYDGVAPVTYSEDSERTTGIGWLTNYDISTIMALQGFCIILTILYAVELCVMYTNYHSAMPQDSDATAACVLRCHFIQILTTLLMGDLAISLINYRLTGVGPNGSCRLALFQYPNELNIAQTVAMAATFLILAKKLIYFLCIILVPVLGRTRCFRCTQRIPGNLYFSSRKHATYIQRYRLCYAVIALCAAVASIYFCVGTLVNIVGRTDQADVRILTSVHKYGHVNDIASRRSLPVATLENAIQAGPGGYEVNMRCNELWNENSGLSEPRVECSPPDCSVRIQLFYSPRNNSFWHQFVDGGGSTQSWTCSTTVSTTDGDHDQYYYTSDDVWVSYYDTCYRVCDAVYTTRNKTTNLNESCF</sequence>